<gene>
    <name evidence="1" type="ORF">EOW66_06410</name>
</gene>
<accession>A0A3S3LE60</accession>
<keyword evidence="2" id="KW-1185">Reference proteome</keyword>
<name>A0A3S3LE60_9RHOB</name>
<evidence type="ECO:0000313" key="1">
    <source>
        <dbReference type="EMBL" id="RWR53339.1"/>
    </source>
</evidence>
<dbReference type="AlphaFoldDB" id="A0A3S3LE60"/>
<protein>
    <submittedName>
        <fullName evidence="1">Uncharacterized protein</fullName>
    </submittedName>
</protein>
<proteinExistence type="predicted"/>
<dbReference type="RefSeq" id="WP_128155603.1">
    <property type="nucleotide sequence ID" value="NZ_JBHSOM010000009.1"/>
</dbReference>
<reference evidence="2" key="1">
    <citation type="submission" date="2019-01" db="EMBL/GenBank/DDBJ databases">
        <title>Sinorhodobacter populi sp. nov. isolated from the symptomatic bark tissue of Populus euramericana canker.</title>
        <authorList>
            <person name="Li Y."/>
        </authorList>
    </citation>
    <scope>NUCLEOTIDE SEQUENCE [LARGE SCALE GENOMIC DNA]</scope>
    <source>
        <strain evidence="2">CGMCC 1.12963</strain>
    </source>
</reference>
<reference evidence="1 2" key="2">
    <citation type="submission" date="2019-01" db="EMBL/GenBank/DDBJ databases">
        <title>Sinorhodobacter populi sp. nov. isolated from the symptomatic bark tissue of Populus euramericana canker.</title>
        <authorList>
            <person name="Xu G."/>
        </authorList>
    </citation>
    <scope>NUCLEOTIDE SEQUENCE [LARGE SCALE GENOMIC DNA]</scope>
    <source>
        <strain evidence="1 2">CGMCC 1.12963</strain>
    </source>
</reference>
<dbReference type="EMBL" id="SAVA01000003">
    <property type="protein sequence ID" value="RWR53339.1"/>
    <property type="molecule type" value="Genomic_DNA"/>
</dbReference>
<dbReference type="Proteomes" id="UP000288071">
    <property type="component" value="Unassembled WGS sequence"/>
</dbReference>
<organism evidence="1 2">
    <name type="scientific">Paenirhodobacter huangdaonensis</name>
    <dbReference type="NCBI Taxonomy" id="2501515"/>
    <lineage>
        <taxon>Bacteria</taxon>
        <taxon>Pseudomonadati</taxon>
        <taxon>Pseudomonadota</taxon>
        <taxon>Alphaproteobacteria</taxon>
        <taxon>Rhodobacterales</taxon>
        <taxon>Rhodobacter group</taxon>
        <taxon>Paenirhodobacter</taxon>
    </lineage>
</organism>
<comment type="caution">
    <text evidence="1">The sequence shown here is derived from an EMBL/GenBank/DDBJ whole genome shotgun (WGS) entry which is preliminary data.</text>
</comment>
<sequence>MTDDEHKRAYLDWWKENGDAAHMATSFPYCGCETADPVLGGFGPINDEERLRYFAVSRSDIDLKRSPKKSITSSIFKRCFKSGMSVCRLTHASRAELNFSAQILHEYQVREHGEFGGVLGVVDFAAVAARRPAGSIEQICCVVDTPLSERNAHADVVSSKIVDEPEVQTSLRLLLFNAIGGVKAFVPVAEVTDCDLLAFRPAALVS</sequence>
<evidence type="ECO:0000313" key="2">
    <source>
        <dbReference type="Proteomes" id="UP000288071"/>
    </source>
</evidence>